<dbReference type="SMART" id="SM00326">
    <property type="entry name" value="SH3"/>
    <property type="match status" value="2"/>
</dbReference>
<dbReference type="GO" id="GO:0051130">
    <property type="term" value="P:positive regulation of cellular component organization"/>
    <property type="evidence" value="ECO:0007669"/>
    <property type="project" value="UniProtKB-ARBA"/>
</dbReference>
<comment type="caution">
    <text evidence="8">The sequence shown here is derived from an EMBL/GenBank/DDBJ whole genome shotgun (WGS) entry which is preliminary data.</text>
</comment>
<feature type="region of interest" description="Disordered" evidence="6">
    <location>
        <begin position="560"/>
        <end position="591"/>
    </location>
</feature>
<feature type="domain" description="SH3" evidence="7">
    <location>
        <begin position="590"/>
        <end position="651"/>
    </location>
</feature>
<dbReference type="OrthoDB" id="2152896at2759"/>
<feature type="coiled-coil region" evidence="5">
    <location>
        <begin position="157"/>
        <end position="191"/>
    </location>
</feature>
<dbReference type="Proteomes" id="UP000663846">
    <property type="component" value="Unassembled WGS sequence"/>
</dbReference>
<dbReference type="AlphaFoldDB" id="A0A8H2X6E2"/>
<sequence>MGGIGEKEAGRVRKRYRLVHGGHPSIVLVHYTKGPAKPVPPTINIPIRNYPLPTINDPPIYVMGEKSGQRVMAPNAVHLTNQQQQLDALAANRRQTGLQPQVRRQDDDSDEESNRVSTRALAVTRFKRNHELLAEIFAVNAAANVKATPSPYEKTDKAELEAKLEQANRELAELREKLSQQEHDMEDVVTDQVPAINATLTHQLTLLIDARELIKERVALEKEYAIRLSAIAKKAEEKRARHMTHAVLGEECSKAWTDADVRSSTLDKAFMALINSYENTASDHDSFASALSADVGDALKLLERSKDESRKRQMAFFAKLVAERDRIYGERLKAKQKDRAADDKHADRAAKQLEQQKVEMQNRKNAYLIQIAAANGAKDRFYDDELPLLEDQFQAHHADTMRRMTRLLLHSQALHEGHLESVRRSVANTQTALNAVDPLHDQKLYASFNRRPFSKPEDWAFEPCERYYDTPDVITEPEPKILLQNKLQRARQKLAELIPQIEDKSRDVARLTKLVESYGSNPALGNYDEVWENLLEATHQLTDLELVRVGYQAEMQVISGALGGGNPTPPRANPLSRPMPPPASAPPATSSATKAKVLYSYTGTGEFEVSITENSTVQVVDPDDGSGWVKVLNEKGAEGLVPATYIEIIAPALNKRRAPPPPTRSAPTAKLVKALYSYEAQGDDELSLKEGATYELTPKGENAGDGWWEGVDSSGKKGIFPSNYVERV</sequence>
<evidence type="ECO:0000256" key="5">
    <source>
        <dbReference type="SAM" id="Coils"/>
    </source>
</evidence>
<dbReference type="Pfam" id="PF14604">
    <property type="entry name" value="SH3_9"/>
    <property type="match status" value="1"/>
</dbReference>
<dbReference type="CDD" id="cd00174">
    <property type="entry name" value="SH3"/>
    <property type="match status" value="1"/>
</dbReference>
<evidence type="ECO:0000256" key="6">
    <source>
        <dbReference type="SAM" id="MobiDB-lite"/>
    </source>
</evidence>
<feature type="region of interest" description="Disordered" evidence="6">
    <location>
        <begin position="96"/>
        <end position="116"/>
    </location>
</feature>
<gene>
    <name evidence="8" type="ORF">RDB_LOCUS74069</name>
</gene>
<dbReference type="SMART" id="SM00055">
    <property type="entry name" value="FCH"/>
    <property type="match status" value="1"/>
</dbReference>
<dbReference type="PANTHER" id="PTHR15735:SF21">
    <property type="entry name" value="PROTEIN NERVOUS WRECK"/>
    <property type="match status" value="1"/>
</dbReference>
<dbReference type="InterPro" id="IPR035459">
    <property type="entry name" value="Bzz1_SH3_1"/>
</dbReference>
<reference evidence="8" key="1">
    <citation type="submission" date="2021-01" db="EMBL/GenBank/DDBJ databases">
        <authorList>
            <person name="Kaushik A."/>
        </authorList>
    </citation>
    <scope>NUCLEOTIDE SEQUENCE</scope>
    <source>
        <strain evidence="8">AG1-1C</strain>
    </source>
</reference>
<feature type="coiled-coil region" evidence="5">
    <location>
        <begin position="343"/>
        <end position="370"/>
    </location>
</feature>
<dbReference type="Gene3D" id="1.20.1270.60">
    <property type="entry name" value="Arfaptin homology (AH) domain/BAR domain"/>
    <property type="match status" value="1"/>
</dbReference>
<keyword evidence="3 5" id="KW-0175">Coiled coil</keyword>
<feature type="domain" description="SH3" evidence="7">
    <location>
        <begin position="667"/>
        <end position="728"/>
    </location>
</feature>
<evidence type="ECO:0000259" key="7">
    <source>
        <dbReference type="PROSITE" id="PS50002"/>
    </source>
</evidence>
<dbReference type="PANTHER" id="PTHR15735">
    <property type="entry name" value="FCH AND DOUBLE SH3 DOMAINS PROTEIN"/>
    <property type="match status" value="1"/>
</dbReference>
<feature type="compositionally biased region" description="Pro residues" evidence="6">
    <location>
        <begin position="567"/>
        <end position="585"/>
    </location>
</feature>
<dbReference type="SUPFAM" id="SSF103657">
    <property type="entry name" value="BAR/IMD domain-like"/>
    <property type="match status" value="1"/>
</dbReference>
<dbReference type="InterPro" id="IPR001452">
    <property type="entry name" value="SH3_domain"/>
</dbReference>
<dbReference type="GO" id="GO:0030036">
    <property type="term" value="P:actin cytoskeleton organization"/>
    <property type="evidence" value="ECO:0007669"/>
    <property type="project" value="UniProtKB-ARBA"/>
</dbReference>
<evidence type="ECO:0000313" key="9">
    <source>
        <dbReference type="Proteomes" id="UP000663846"/>
    </source>
</evidence>
<evidence type="ECO:0000256" key="4">
    <source>
        <dbReference type="PROSITE-ProRule" id="PRU00192"/>
    </source>
</evidence>
<organism evidence="8 9">
    <name type="scientific">Rhizoctonia solani</name>
    <dbReference type="NCBI Taxonomy" id="456999"/>
    <lineage>
        <taxon>Eukaryota</taxon>
        <taxon>Fungi</taxon>
        <taxon>Dikarya</taxon>
        <taxon>Basidiomycota</taxon>
        <taxon>Agaricomycotina</taxon>
        <taxon>Agaricomycetes</taxon>
        <taxon>Cantharellales</taxon>
        <taxon>Ceratobasidiaceae</taxon>
        <taxon>Rhizoctonia</taxon>
    </lineage>
</organism>
<evidence type="ECO:0000256" key="3">
    <source>
        <dbReference type="ARBA" id="ARBA00023054"/>
    </source>
</evidence>
<proteinExistence type="predicted"/>
<keyword evidence="1 4" id="KW-0728">SH3 domain</keyword>
<dbReference type="Pfam" id="PF00018">
    <property type="entry name" value="SH3_1"/>
    <property type="match status" value="1"/>
</dbReference>
<dbReference type="SUPFAM" id="SSF50044">
    <property type="entry name" value="SH3-domain"/>
    <property type="match status" value="2"/>
</dbReference>
<dbReference type="Gene3D" id="2.30.30.40">
    <property type="entry name" value="SH3 Domains"/>
    <property type="match status" value="2"/>
</dbReference>
<dbReference type="FunFam" id="2.30.30.40:FF:000033">
    <property type="entry name" value="FCH and double SH3 domains protein 2"/>
    <property type="match status" value="1"/>
</dbReference>
<protein>
    <recommendedName>
        <fullName evidence="7">SH3 domain-containing protein</fullName>
    </recommendedName>
</protein>
<evidence type="ECO:0000256" key="1">
    <source>
        <dbReference type="ARBA" id="ARBA00022443"/>
    </source>
</evidence>
<dbReference type="InterPro" id="IPR001060">
    <property type="entry name" value="FCH_dom"/>
</dbReference>
<dbReference type="PROSITE" id="PS50002">
    <property type="entry name" value="SH3"/>
    <property type="match status" value="2"/>
</dbReference>
<dbReference type="GO" id="GO:0030833">
    <property type="term" value="P:regulation of actin filament polymerization"/>
    <property type="evidence" value="ECO:0007669"/>
    <property type="project" value="TreeGrafter"/>
</dbReference>
<dbReference type="Gene3D" id="6.10.140.470">
    <property type="match status" value="1"/>
</dbReference>
<evidence type="ECO:0000256" key="2">
    <source>
        <dbReference type="ARBA" id="ARBA00022553"/>
    </source>
</evidence>
<name>A0A8H2X6E2_9AGAM</name>
<dbReference type="InterPro" id="IPR027267">
    <property type="entry name" value="AH/BAR_dom_sf"/>
</dbReference>
<dbReference type="PRINTS" id="PR00452">
    <property type="entry name" value="SH3DOMAIN"/>
</dbReference>
<dbReference type="GO" id="GO:0030864">
    <property type="term" value="C:cortical actin cytoskeleton"/>
    <property type="evidence" value="ECO:0007669"/>
    <property type="project" value="UniProtKB-ARBA"/>
</dbReference>
<keyword evidence="2" id="KW-0597">Phosphoprotein</keyword>
<dbReference type="Pfam" id="PF00611">
    <property type="entry name" value="FCH"/>
    <property type="match status" value="1"/>
</dbReference>
<dbReference type="EMBL" id="CAJMWS010000315">
    <property type="protein sequence ID" value="CAE6414806.1"/>
    <property type="molecule type" value="Genomic_DNA"/>
</dbReference>
<accession>A0A8H2X6E2</accession>
<dbReference type="InterPro" id="IPR036028">
    <property type="entry name" value="SH3-like_dom_sf"/>
</dbReference>
<evidence type="ECO:0000313" key="8">
    <source>
        <dbReference type="EMBL" id="CAE6414806.1"/>
    </source>
</evidence>
<dbReference type="CDD" id="cd11912">
    <property type="entry name" value="SH3_Bzz1_1"/>
    <property type="match status" value="1"/>
</dbReference>